<dbReference type="InterPro" id="IPR003356">
    <property type="entry name" value="DNA_methylase_A-5"/>
</dbReference>
<evidence type="ECO:0000259" key="8">
    <source>
        <dbReference type="Pfam" id="PF02384"/>
    </source>
</evidence>
<dbReference type="STRING" id="1642818.AWE51_08785"/>
<comment type="similarity">
    <text evidence="1">Belongs to the N(4)/N(6)-methyltransferase family.</text>
</comment>
<dbReference type="Gene3D" id="1.20.1260.30">
    <property type="match status" value="1"/>
</dbReference>
<dbReference type="AlphaFoldDB" id="A0A162ZUQ3"/>
<name>A0A162ZUQ3_9FLAO</name>
<dbReference type="PRINTS" id="PR00507">
    <property type="entry name" value="N12N6MTFRASE"/>
</dbReference>
<dbReference type="EMBL" id="LQRT01000024">
    <property type="protein sequence ID" value="KZS40049.1"/>
    <property type="molecule type" value="Genomic_DNA"/>
</dbReference>
<dbReference type="EC" id="2.1.1.72" evidence="2"/>
<gene>
    <name evidence="10" type="ORF">AWE51_08785</name>
</gene>
<accession>A0A162ZUQ3</accession>
<keyword evidence="11" id="KW-1185">Reference proteome</keyword>
<feature type="domain" description="N6 adenine-specific DNA methyltransferase N-terminal" evidence="9">
    <location>
        <begin position="6"/>
        <end position="138"/>
    </location>
</feature>
<evidence type="ECO:0000256" key="1">
    <source>
        <dbReference type="ARBA" id="ARBA00006594"/>
    </source>
</evidence>
<dbReference type="InterPro" id="IPR022749">
    <property type="entry name" value="D12N6_MeTrfase_N"/>
</dbReference>
<dbReference type="InterPro" id="IPR029063">
    <property type="entry name" value="SAM-dependent_MTases_sf"/>
</dbReference>
<dbReference type="Pfam" id="PF12161">
    <property type="entry name" value="HsdM_N"/>
    <property type="match status" value="1"/>
</dbReference>
<dbReference type="PANTHER" id="PTHR42933">
    <property type="entry name" value="SLR6095 PROTEIN"/>
    <property type="match status" value="1"/>
</dbReference>
<dbReference type="GO" id="GO:0032259">
    <property type="term" value="P:methylation"/>
    <property type="evidence" value="ECO:0007669"/>
    <property type="project" value="UniProtKB-KW"/>
</dbReference>
<proteinExistence type="inferred from homology"/>
<organism evidence="10 11">
    <name type="scientific">Aquimarina aggregata</name>
    <dbReference type="NCBI Taxonomy" id="1642818"/>
    <lineage>
        <taxon>Bacteria</taxon>
        <taxon>Pseudomonadati</taxon>
        <taxon>Bacteroidota</taxon>
        <taxon>Flavobacteriia</taxon>
        <taxon>Flavobacteriales</taxon>
        <taxon>Flavobacteriaceae</taxon>
        <taxon>Aquimarina</taxon>
    </lineage>
</organism>
<dbReference type="SUPFAM" id="SSF53335">
    <property type="entry name" value="S-adenosyl-L-methionine-dependent methyltransferases"/>
    <property type="match status" value="1"/>
</dbReference>
<dbReference type="Proteomes" id="UP000076715">
    <property type="component" value="Unassembled WGS sequence"/>
</dbReference>
<dbReference type="GO" id="GO:0008170">
    <property type="term" value="F:N-methyltransferase activity"/>
    <property type="evidence" value="ECO:0007669"/>
    <property type="project" value="InterPro"/>
</dbReference>
<sequence>MITGELKSSIDKIWNDFWTGGISNPLTVIEQFTYLIFLKRLDDKQLLIEREANLLGVLKEKPIYTPEQASLRWSNFKQKDPEIMFELFTRTQRELDDLTVFDFMKNVGKDGGVFAEYMKGATFMIPTPKLLDKVVQQIDALPLENRDAKGDLYEYMLSKIAEAGTNGQFRTPRHIIRMMVEMTKPRKDDIICDPACGTSGFLVSSGEYIQQKHQDWFYEEDFRTHYNQKMFNGIEFDPTMLRIGSMNLQLHGIETPILVGKDSLSKSNGDINDAYTLILANPPFKGSLDYDDVESSLLKTTKTKKTELLFLSLMLRMMKIGGRAAVIVPDGVLFGSSNAHKSIRKELIENQQLQAVVSMPGGVFKPYAGVSTAILFFTKTNSGGTDNVWFYDMKADGLSLDDKRNLLVTEEALEQCFTEPENIQEEVKGKCDIPNILLDWEEVHETKNHKKFQNRKSQSFIVPKTEIKENDYDLSINRYKEIEYEEIQYEKPEILIEVIKQLDIERKNSLLNLEKLLK</sequence>
<protein>
    <recommendedName>
        <fullName evidence="2">site-specific DNA-methyltransferase (adenine-specific)</fullName>
        <ecNumber evidence="2">2.1.1.72</ecNumber>
    </recommendedName>
</protein>
<comment type="catalytic activity">
    <reaction evidence="7">
        <text>a 2'-deoxyadenosine in DNA + S-adenosyl-L-methionine = an N(6)-methyl-2'-deoxyadenosine in DNA + S-adenosyl-L-homocysteine + H(+)</text>
        <dbReference type="Rhea" id="RHEA:15197"/>
        <dbReference type="Rhea" id="RHEA-COMP:12418"/>
        <dbReference type="Rhea" id="RHEA-COMP:12419"/>
        <dbReference type="ChEBI" id="CHEBI:15378"/>
        <dbReference type="ChEBI" id="CHEBI:57856"/>
        <dbReference type="ChEBI" id="CHEBI:59789"/>
        <dbReference type="ChEBI" id="CHEBI:90615"/>
        <dbReference type="ChEBI" id="CHEBI:90616"/>
        <dbReference type="EC" id="2.1.1.72"/>
    </reaction>
</comment>
<dbReference type="GO" id="GO:0003677">
    <property type="term" value="F:DNA binding"/>
    <property type="evidence" value="ECO:0007669"/>
    <property type="project" value="InterPro"/>
</dbReference>
<evidence type="ECO:0000313" key="10">
    <source>
        <dbReference type="EMBL" id="KZS40049.1"/>
    </source>
</evidence>
<evidence type="ECO:0000256" key="5">
    <source>
        <dbReference type="ARBA" id="ARBA00022691"/>
    </source>
</evidence>
<dbReference type="Pfam" id="PF02384">
    <property type="entry name" value="N6_Mtase"/>
    <property type="match status" value="1"/>
</dbReference>
<evidence type="ECO:0000256" key="7">
    <source>
        <dbReference type="ARBA" id="ARBA00047942"/>
    </source>
</evidence>
<dbReference type="Gene3D" id="3.40.50.150">
    <property type="entry name" value="Vaccinia Virus protein VP39"/>
    <property type="match status" value="1"/>
</dbReference>
<evidence type="ECO:0000256" key="2">
    <source>
        <dbReference type="ARBA" id="ARBA00011900"/>
    </source>
</evidence>
<dbReference type="PANTHER" id="PTHR42933:SF3">
    <property type="entry name" value="TYPE I RESTRICTION ENZYME MJAVIII METHYLASE SUBUNIT"/>
    <property type="match status" value="1"/>
</dbReference>
<dbReference type="InterPro" id="IPR051537">
    <property type="entry name" value="DNA_Adenine_Mtase"/>
</dbReference>
<keyword evidence="4" id="KW-0808">Transferase</keyword>
<dbReference type="OrthoDB" id="9814572at2"/>
<evidence type="ECO:0000256" key="3">
    <source>
        <dbReference type="ARBA" id="ARBA00022603"/>
    </source>
</evidence>
<evidence type="ECO:0000256" key="4">
    <source>
        <dbReference type="ARBA" id="ARBA00022679"/>
    </source>
</evidence>
<dbReference type="InterPro" id="IPR038333">
    <property type="entry name" value="T1MK-like_N_sf"/>
</dbReference>
<feature type="domain" description="DNA methylase adenine-specific" evidence="8">
    <location>
        <begin position="145"/>
        <end position="484"/>
    </location>
</feature>
<dbReference type="GO" id="GO:0009007">
    <property type="term" value="F:site-specific DNA-methyltransferase (adenine-specific) activity"/>
    <property type="evidence" value="ECO:0007669"/>
    <property type="project" value="UniProtKB-EC"/>
</dbReference>
<keyword evidence="3 10" id="KW-0489">Methyltransferase</keyword>
<reference evidence="10 11" key="1">
    <citation type="submission" date="2016-01" db="EMBL/GenBank/DDBJ databases">
        <title>The draft genome sequence of Aquimarina sp. RZW4-3-2.</title>
        <authorList>
            <person name="Wang Y."/>
        </authorList>
    </citation>
    <scope>NUCLEOTIDE SEQUENCE [LARGE SCALE GENOMIC DNA]</scope>
    <source>
        <strain evidence="10 11">RZW4-3-2</strain>
    </source>
</reference>
<keyword evidence="5" id="KW-0949">S-adenosyl-L-methionine</keyword>
<evidence type="ECO:0000256" key="6">
    <source>
        <dbReference type="ARBA" id="ARBA00022747"/>
    </source>
</evidence>
<evidence type="ECO:0000313" key="11">
    <source>
        <dbReference type="Proteomes" id="UP000076715"/>
    </source>
</evidence>
<evidence type="ECO:0000259" key="9">
    <source>
        <dbReference type="Pfam" id="PF12161"/>
    </source>
</evidence>
<dbReference type="GO" id="GO:0009307">
    <property type="term" value="P:DNA restriction-modification system"/>
    <property type="evidence" value="ECO:0007669"/>
    <property type="project" value="UniProtKB-KW"/>
</dbReference>
<comment type="caution">
    <text evidence="10">The sequence shown here is derived from an EMBL/GenBank/DDBJ whole genome shotgun (WGS) entry which is preliminary data.</text>
</comment>
<keyword evidence="6" id="KW-0680">Restriction system</keyword>